<dbReference type="InterPro" id="IPR036864">
    <property type="entry name" value="Zn2-C6_fun-type_DNA-bd_sf"/>
</dbReference>
<dbReference type="GO" id="GO:0008270">
    <property type="term" value="F:zinc ion binding"/>
    <property type="evidence" value="ECO:0007669"/>
    <property type="project" value="InterPro"/>
</dbReference>
<evidence type="ECO:0000256" key="4">
    <source>
        <dbReference type="ARBA" id="ARBA00023163"/>
    </source>
</evidence>
<dbReference type="GO" id="GO:0005634">
    <property type="term" value="C:nucleus"/>
    <property type="evidence" value="ECO:0007669"/>
    <property type="project" value="InterPro"/>
</dbReference>
<evidence type="ECO:0000256" key="2">
    <source>
        <dbReference type="ARBA" id="ARBA00023015"/>
    </source>
</evidence>
<dbReference type="InterPro" id="IPR050675">
    <property type="entry name" value="OAF3"/>
</dbReference>
<feature type="compositionally biased region" description="Basic and acidic residues" evidence="6">
    <location>
        <begin position="109"/>
        <end position="122"/>
    </location>
</feature>
<keyword evidence="3" id="KW-0238">DNA-binding</keyword>
<accession>A0A135U919</accession>
<name>A0A135U919_9PEZI</name>
<dbReference type="PROSITE" id="PS00463">
    <property type="entry name" value="ZN2_CY6_FUNGAL_1"/>
    <property type="match status" value="1"/>
</dbReference>
<dbReference type="CDD" id="cd00067">
    <property type="entry name" value="GAL4"/>
    <property type="match status" value="1"/>
</dbReference>
<feature type="region of interest" description="Disordered" evidence="6">
    <location>
        <begin position="101"/>
        <end position="122"/>
    </location>
</feature>
<dbReference type="GO" id="GO:0045122">
    <property type="term" value="P:aflatoxin biosynthetic process"/>
    <property type="evidence" value="ECO:0007669"/>
    <property type="project" value="InterPro"/>
</dbReference>
<dbReference type="EMBL" id="JEMN01000766">
    <property type="protein sequence ID" value="KXH56900.1"/>
    <property type="molecule type" value="Genomic_DNA"/>
</dbReference>
<gene>
    <name evidence="8" type="ORF">CNYM01_14241</name>
</gene>
<dbReference type="PANTHER" id="PTHR31069:SF31">
    <property type="entry name" value="MONODICTYPHENONE CLUSTER TRANSCRIPTION FACTOR-RELATED"/>
    <property type="match status" value="1"/>
</dbReference>
<dbReference type="SUPFAM" id="SSF57701">
    <property type="entry name" value="Zn2/Cys6 DNA-binding domain"/>
    <property type="match status" value="1"/>
</dbReference>
<dbReference type="AlphaFoldDB" id="A0A135U919"/>
<proteinExistence type="predicted"/>
<dbReference type="Proteomes" id="UP000070054">
    <property type="component" value="Unassembled WGS sequence"/>
</dbReference>
<dbReference type="Pfam" id="PF08493">
    <property type="entry name" value="AflR"/>
    <property type="match status" value="1"/>
</dbReference>
<evidence type="ECO:0000256" key="6">
    <source>
        <dbReference type="SAM" id="MobiDB-lite"/>
    </source>
</evidence>
<dbReference type="GO" id="GO:0003677">
    <property type="term" value="F:DNA binding"/>
    <property type="evidence" value="ECO:0007669"/>
    <property type="project" value="UniProtKB-KW"/>
</dbReference>
<reference evidence="8 9" key="1">
    <citation type="submission" date="2014-02" db="EMBL/GenBank/DDBJ databases">
        <title>The genome sequence of Colletotrichum nymphaeae SA-01.</title>
        <authorList>
            <person name="Baroncelli R."/>
            <person name="Thon M.R."/>
        </authorList>
    </citation>
    <scope>NUCLEOTIDE SEQUENCE [LARGE SCALE GENOMIC DNA]</scope>
    <source>
        <strain evidence="8 9">SA-01</strain>
    </source>
</reference>
<evidence type="ECO:0000313" key="9">
    <source>
        <dbReference type="Proteomes" id="UP000070054"/>
    </source>
</evidence>
<organism evidence="8 9">
    <name type="scientific">Colletotrichum nymphaeae SA-01</name>
    <dbReference type="NCBI Taxonomy" id="1460502"/>
    <lineage>
        <taxon>Eukaryota</taxon>
        <taxon>Fungi</taxon>
        <taxon>Dikarya</taxon>
        <taxon>Ascomycota</taxon>
        <taxon>Pezizomycotina</taxon>
        <taxon>Sordariomycetes</taxon>
        <taxon>Hypocreomycetidae</taxon>
        <taxon>Glomerellales</taxon>
        <taxon>Glomerellaceae</taxon>
        <taxon>Colletotrichum</taxon>
        <taxon>Colletotrichum acutatum species complex</taxon>
    </lineage>
</organism>
<dbReference type="PANTHER" id="PTHR31069">
    <property type="entry name" value="OLEATE-ACTIVATED TRANSCRIPTION FACTOR 1-RELATED"/>
    <property type="match status" value="1"/>
</dbReference>
<evidence type="ECO:0000256" key="5">
    <source>
        <dbReference type="ARBA" id="ARBA00023242"/>
    </source>
</evidence>
<sequence length="448" mass="50067">MTTQTPKKDFSLAFNRKRRKVRKSCNACSSQKIRCGKQRPKCQRCETKSLECAYSMSMRTGERRRGLASPASLSDTQATTALVIKDGLALAMFNASTVSQISQQQQQQQERRMSEQPSKHHADLQDEMMWLPEGTSDSDNLLDQSFCFDTAADFDVLMTLNDLSPTSTKHSSTVMPTPMTQEHGRTSFFNQPMDCKMPQPMDAPLRHSGTVDSARSSSSTYSDEGLSCHSKTHDCTKEVLGIVSDFHVLAQGCLTAVKDPACTSHLGRLLDDNPREMGTVLSHNQEILRRLDKLLDCRCFMRQEVLVLVYLAVYEALGWYAAILGDEDSSQDVDQSKFSLFRRVAITSSFLGSYCLDNEAQRLVAAHLVLTHIREYVDPLIKRLRHWHPSAARHNSLPSTPSCPDAAICPISLPATKGHMSSVVDQHHQALEGELERITLKANSIKRT</sequence>
<evidence type="ECO:0000256" key="1">
    <source>
        <dbReference type="ARBA" id="ARBA00022723"/>
    </source>
</evidence>
<comment type="caution">
    <text evidence="8">The sequence shown here is derived from an EMBL/GenBank/DDBJ whole genome shotgun (WGS) entry which is preliminary data.</text>
</comment>
<dbReference type="Gene3D" id="4.10.240.10">
    <property type="entry name" value="Zn(2)-C6 fungal-type DNA-binding domain"/>
    <property type="match status" value="1"/>
</dbReference>
<protein>
    <submittedName>
        <fullName evidence="8">Zinc finger transcription factor</fullName>
    </submittedName>
</protein>
<dbReference type="PROSITE" id="PS50048">
    <property type="entry name" value="ZN2_CY6_FUNGAL_2"/>
    <property type="match status" value="1"/>
</dbReference>
<dbReference type="Pfam" id="PF00172">
    <property type="entry name" value="Zn_clus"/>
    <property type="match status" value="1"/>
</dbReference>
<dbReference type="OrthoDB" id="2328572at2759"/>
<dbReference type="PRINTS" id="PR00755">
    <property type="entry name" value="AFLATOXINBRP"/>
</dbReference>
<dbReference type="InterPro" id="IPR001138">
    <property type="entry name" value="Zn2Cys6_DnaBD"/>
</dbReference>
<evidence type="ECO:0000259" key="7">
    <source>
        <dbReference type="PROSITE" id="PS50048"/>
    </source>
</evidence>
<feature type="domain" description="Zn(2)-C6 fungal-type" evidence="7">
    <location>
        <begin position="24"/>
        <end position="54"/>
    </location>
</feature>
<dbReference type="SMART" id="SM00066">
    <property type="entry name" value="GAL4"/>
    <property type="match status" value="1"/>
</dbReference>
<dbReference type="GO" id="GO:0000981">
    <property type="term" value="F:DNA-binding transcription factor activity, RNA polymerase II-specific"/>
    <property type="evidence" value="ECO:0007669"/>
    <property type="project" value="InterPro"/>
</dbReference>
<keyword evidence="4" id="KW-0804">Transcription</keyword>
<evidence type="ECO:0000256" key="3">
    <source>
        <dbReference type="ARBA" id="ARBA00023125"/>
    </source>
</evidence>
<keyword evidence="1" id="KW-0479">Metal-binding</keyword>
<dbReference type="InterPro" id="IPR013700">
    <property type="entry name" value="AflR"/>
</dbReference>
<keyword evidence="9" id="KW-1185">Reference proteome</keyword>
<keyword evidence="2" id="KW-0805">Transcription regulation</keyword>
<evidence type="ECO:0000313" key="8">
    <source>
        <dbReference type="EMBL" id="KXH56900.1"/>
    </source>
</evidence>
<keyword evidence="5" id="KW-0539">Nucleus</keyword>